<sequence>MKFLFLSCFLWIITFANAQPGDQFAMRKSQLLKIEKALQNDPNNVSLIWERLELTFDPHFNLYAKGKTFEGFQQRGFEYPYYILEDLNYLIANQISIKIKMKTISLANFYFKRGQLFYVTGYREYALDDYLVALKHNPAYKLKQEISLSIAAYYYNTGENYSLENYEIALFYIDLVTPKEDINKPFVYEKYSNRSSDYFQTEKIQLLKASRQEERLVTYLKCIAKNDLLFFEKEQKRSQKHQQSHSYTIKKSLQYGLDKLYEIAVYFYETGNYKKAKEIIEKVIPFIPKNTYGHYFETYAYGRYFVLLSKIYGTNEYENVSLEIENLLEGFGDPTQGLSEKAAKQYERLEVLLALYPYEAKLHLAKAIYLRKIKYNGGYRKPAGNPFESLQQCEELGLQDYRIPYLRALLLREEKRYAEALVEINKAQLLCSGYVNVYGLKLYLLQNVDIIDEAAIQQTKSLLEASKKQEKVNVPSILEMIHAI</sequence>
<dbReference type="InterPro" id="IPR011990">
    <property type="entry name" value="TPR-like_helical_dom_sf"/>
</dbReference>
<dbReference type="Proteomes" id="UP000464657">
    <property type="component" value="Chromosome"/>
</dbReference>
<evidence type="ECO:0000313" key="3">
    <source>
        <dbReference type="EMBL" id="QHI37955.1"/>
    </source>
</evidence>
<dbReference type="OrthoDB" id="9821280at2"/>
<name>A0A7L4ZMW3_9FLAO</name>
<dbReference type="RefSeq" id="WP_160130535.1">
    <property type="nucleotide sequence ID" value="NZ_CP019288.1"/>
</dbReference>
<accession>A0A7L4ZMW3</accession>
<keyword evidence="4" id="KW-1185">Reference proteome</keyword>
<feature type="chain" id="PRO_5029635126" description="Tetratricopeptide repeat protein" evidence="2">
    <location>
        <begin position="19"/>
        <end position="484"/>
    </location>
</feature>
<evidence type="ECO:0000256" key="1">
    <source>
        <dbReference type="PROSITE-ProRule" id="PRU00339"/>
    </source>
</evidence>
<dbReference type="InterPro" id="IPR019734">
    <property type="entry name" value="TPR_rpt"/>
</dbReference>
<keyword evidence="1" id="KW-0802">TPR repeat</keyword>
<feature type="repeat" description="TPR" evidence="1">
    <location>
        <begin position="107"/>
        <end position="140"/>
    </location>
</feature>
<proteinExistence type="predicted"/>
<dbReference type="AlphaFoldDB" id="A0A7L4ZMW3"/>
<protein>
    <recommendedName>
        <fullName evidence="5">Tetratricopeptide repeat protein</fullName>
    </recommendedName>
</protein>
<dbReference type="SMART" id="SM00028">
    <property type="entry name" value="TPR"/>
    <property type="match status" value="3"/>
</dbReference>
<dbReference type="EMBL" id="CP019288">
    <property type="protein sequence ID" value="QHI37955.1"/>
    <property type="molecule type" value="Genomic_DNA"/>
</dbReference>
<organism evidence="3 4">
    <name type="scientific">Kordia antarctica</name>
    <dbReference type="NCBI Taxonomy" id="1218801"/>
    <lineage>
        <taxon>Bacteria</taxon>
        <taxon>Pseudomonadati</taxon>
        <taxon>Bacteroidota</taxon>
        <taxon>Flavobacteriia</taxon>
        <taxon>Flavobacteriales</taxon>
        <taxon>Flavobacteriaceae</taxon>
        <taxon>Kordia</taxon>
    </lineage>
</organism>
<feature type="repeat" description="TPR" evidence="1">
    <location>
        <begin position="257"/>
        <end position="290"/>
    </location>
</feature>
<dbReference type="SUPFAM" id="SSF48452">
    <property type="entry name" value="TPR-like"/>
    <property type="match status" value="2"/>
</dbReference>
<keyword evidence="2" id="KW-0732">Signal</keyword>
<gene>
    <name evidence="3" type="ORF">IMCC3317_33380</name>
</gene>
<dbReference type="Gene3D" id="1.25.40.10">
    <property type="entry name" value="Tetratricopeptide repeat domain"/>
    <property type="match status" value="1"/>
</dbReference>
<evidence type="ECO:0000256" key="2">
    <source>
        <dbReference type="SAM" id="SignalP"/>
    </source>
</evidence>
<reference evidence="3 4" key="1">
    <citation type="journal article" date="2013" name="Int. J. Syst. Evol. Microbiol.">
        <title>Kordia antarctica sp. nov., isolated from Antarctic seawater.</title>
        <authorList>
            <person name="Baek K."/>
            <person name="Choi A."/>
            <person name="Kang I."/>
            <person name="Lee K."/>
            <person name="Cho J.C."/>
        </authorList>
    </citation>
    <scope>NUCLEOTIDE SEQUENCE [LARGE SCALE GENOMIC DNA]</scope>
    <source>
        <strain evidence="3 4">IMCC3317</strain>
    </source>
</reference>
<dbReference type="PROSITE" id="PS50005">
    <property type="entry name" value="TPR"/>
    <property type="match status" value="2"/>
</dbReference>
<evidence type="ECO:0008006" key="5">
    <source>
        <dbReference type="Google" id="ProtNLM"/>
    </source>
</evidence>
<evidence type="ECO:0000313" key="4">
    <source>
        <dbReference type="Proteomes" id="UP000464657"/>
    </source>
</evidence>
<dbReference type="KEGG" id="kan:IMCC3317_33380"/>
<feature type="signal peptide" evidence="2">
    <location>
        <begin position="1"/>
        <end position="18"/>
    </location>
</feature>